<dbReference type="OMA" id="SNFAYYY"/>
<organism evidence="15 16">
    <name type="scientific">Romanomermis culicivorax</name>
    <name type="common">Nematode worm</name>
    <dbReference type="NCBI Taxonomy" id="13658"/>
    <lineage>
        <taxon>Eukaryota</taxon>
        <taxon>Metazoa</taxon>
        <taxon>Ecdysozoa</taxon>
        <taxon>Nematoda</taxon>
        <taxon>Enoplea</taxon>
        <taxon>Dorylaimia</taxon>
        <taxon>Mermithida</taxon>
        <taxon>Mermithoidea</taxon>
        <taxon>Mermithidae</taxon>
        <taxon>Romanomermis</taxon>
    </lineage>
</organism>
<dbReference type="PRINTS" id="PR01491">
    <property type="entry name" value="KVCHANNEL"/>
</dbReference>
<evidence type="ECO:0000256" key="13">
    <source>
        <dbReference type="SAM" id="Phobius"/>
    </source>
</evidence>
<feature type="domain" description="BTB" evidence="14">
    <location>
        <begin position="82"/>
        <end position="182"/>
    </location>
</feature>
<keyword evidence="7" id="KW-0630">Potassium</keyword>
<evidence type="ECO:0000256" key="11">
    <source>
        <dbReference type="ARBA" id="ARBA00023303"/>
    </source>
</evidence>
<dbReference type="GO" id="GO:0005251">
    <property type="term" value="F:delayed rectifier potassium channel activity"/>
    <property type="evidence" value="ECO:0007669"/>
    <property type="project" value="TreeGrafter"/>
</dbReference>
<dbReference type="Gene3D" id="1.10.287.70">
    <property type="match status" value="1"/>
</dbReference>
<feature type="compositionally biased region" description="Polar residues" evidence="12">
    <location>
        <begin position="62"/>
        <end position="74"/>
    </location>
</feature>
<dbReference type="SUPFAM" id="SSF54695">
    <property type="entry name" value="POZ domain"/>
    <property type="match status" value="1"/>
</dbReference>
<keyword evidence="9" id="KW-0406">Ion transport</keyword>
<evidence type="ECO:0000313" key="15">
    <source>
        <dbReference type="Proteomes" id="UP000887565"/>
    </source>
</evidence>
<dbReference type="WBParaSite" id="nRc.2.0.1.t37946-RA">
    <property type="protein sequence ID" value="nRc.2.0.1.t37946-RA"/>
    <property type="gene ID" value="nRc.2.0.1.g37946"/>
</dbReference>
<evidence type="ECO:0000313" key="16">
    <source>
        <dbReference type="WBParaSite" id="nRc.2.0.1.t37946-RA"/>
    </source>
</evidence>
<dbReference type="InterPro" id="IPR003972">
    <property type="entry name" value="K_chnl_volt-dep_Kv1"/>
</dbReference>
<keyword evidence="5" id="KW-0631">Potassium channel</keyword>
<dbReference type="FunFam" id="1.10.287.70:FF:000002">
    <property type="entry name" value="Potassium voltage-gated channel subfamily a member"/>
    <property type="match status" value="1"/>
</dbReference>
<dbReference type="Gene3D" id="1.20.120.350">
    <property type="entry name" value="Voltage-gated potassium channels. Chain C"/>
    <property type="match status" value="1"/>
</dbReference>
<feature type="transmembrane region" description="Helical" evidence="13">
    <location>
        <begin position="328"/>
        <end position="349"/>
    </location>
</feature>
<dbReference type="GO" id="GO:0051260">
    <property type="term" value="P:protein homooligomerization"/>
    <property type="evidence" value="ECO:0007669"/>
    <property type="project" value="InterPro"/>
</dbReference>
<dbReference type="Gene3D" id="3.30.710.10">
    <property type="entry name" value="Potassium Channel Kv1.1, Chain A"/>
    <property type="match status" value="1"/>
</dbReference>
<feature type="transmembrane region" description="Helical" evidence="13">
    <location>
        <begin position="213"/>
        <end position="234"/>
    </location>
</feature>
<keyword evidence="10 13" id="KW-0472">Membrane</keyword>
<name>A0A915KIW9_ROMCU</name>
<dbReference type="InterPro" id="IPR005821">
    <property type="entry name" value="Ion_trans_dom"/>
</dbReference>
<accession>A0A915KIW9</accession>
<reference evidence="16" key="1">
    <citation type="submission" date="2022-11" db="UniProtKB">
        <authorList>
            <consortium name="WormBaseParasite"/>
        </authorList>
    </citation>
    <scope>IDENTIFICATION</scope>
</reference>
<evidence type="ECO:0000256" key="4">
    <source>
        <dbReference type="ARBA" id="ARBA00022692"/>
    </source>
</evidence>
<evidence type="ECO:0000256" key="5">
    <source>
        <dbReference type="ARBA" id="ARBA00022826"/>
    </source>
</evidence>
<dbReference type="GO" id="GO:0008076">
    <property type="term" value="C:voltage-gated potassium channel complex"/>
    <property type="evidence" value="ECO:0007669"/>
    <property type="project" value="InterPro"/>
</dbReference>
<dbReference type="InterPro" id="IPR011333">
    <property type="entry name" value="SKP1/BTB/POZ_sf"/>
</dbReference>
<dbReference type="FunFam" id="3.30.710.10:FF:000214">
    <property type="entry name" value="Potassium voltage-gated channel protein shk-1"/>
    <property type="match status" value="1"/>
</dbReference>
<keyword evidence="3" id="KW-0633">Potassium transport</keyword>
<dbReference type="Pfam" id="PF00520">
    <property type="entry name" value="Ion_trans"/>
    <property type="match status" value="1"/>
</dbReference>
<dbReference type="AlphaFoldDB" id="A0A915KIW9"/>
<evidence type="ECO:0000259" key="14">
    <source>
        <dbReference type="SMART" id="SM00225"/>
    </source>
</evidence>
<dbReference type="SMART" id="SM00225">
    <property type="entry name" value="BTB"/>
    <property type="match status" value="1"/>
</dbReference>
<dbReference type="PANTHER" id="PTHR11537">
    <property type="entry name" value="VOLTAGE-GATED POTASSIUM CHANNEL"/>
    <property type="match status" value="1"/>
</dbReference>
<dbReference type="InterPro" id="IPR003131">
    <property type="entry name" value="T1-type_BTB"/>
</dbReference>
<evidence type="ECO:0000256" key="1">
    <source>
        <dbReference type="ARBA" id="ARBA00004141"/>
    </source>
</evidence>
<sequence length="445" mass="50936">MDIFTYKLLMVRERHFRSGFSRTPGLNADANKNLVDSMETAERVDKSLAAAAHRPSILKSAKTPSPQSLEGGSRTATPISFNLVTINVSGRRYQTFAETLERYPDTLLGNPNRRMLFFNSSTNEYFFDRHRTCFEAILYFYQSPGRLRRPEAVPVDIFVNELRFFEMGDEVIEKFWILEGYRKPKFVALPKNKFQCKVYQLLEQPDSSMCARIVAFFSVFVIVLSTTSFCLETIPKFREIYNRTRDDFILHNTTLELLCRFVSCPNKCTFCTSILNIIDLIAIVPFFINLAMQSQNTLVRVFRIFKLSRHSRGLQILGKTFKASVQELCLLVFFMMIALVLFSSAVYFAEQKTNPQFESIPATFWFTIATMTTVGYGDLTPKGASGKVVGGMCALVGVLVLALPVPVIVANFKHFYHQEKRLAHMHRVEQSEKEEESIDEESRSS</sequence>
<evidence type="ECO:0000256" key="10">
    <source>
        <dbReference type="ARBA" id="ARBA00023136"/>
    </source>
</evidence>
<comment type="subcellular location">
    <subcellularLocation>
        <location evidence="1">Membrane</location>
        <topology evidence="1">Multi-pass membrane protein</topology>
    </subcellularLocation>
</comment>
<feature type="transmembrane region" description="Helical" evidence="13">
    <location>
        <begin position="388"/>
        <end position="412"/>
    </location>
</feature>
<dbReference type="InterPro" id="IPR027359">
    <property type="entry name" value="Volt_channel_dom_sf"/>
</dbReference>
<keyword evidence="2" id="KW-0813">Transport</keyword>
<protein>
    <submittedName>
        <fullName evidence="16">BTB domain-containing protein</fullName>
    </submittedName>
</protein>
<evidence type="ECO:0000256" key="12">
    <source>
        <dbReference type="SAM" id="MobiDB-lite"/>
    </source>
</evidence>
<keyword evidence="8 13" id="KW-1133">Transmembrane helix</keyword>
<keyword evidence="15" id="KW-1185">Reference proteome</keyword>
<evidence type="ECO:0000256" key="6">
    <source>
        <dbReference type="ARBA" id="ARBA00022882"/>
    </source>
</evidence>
<keyword evidence="4 13" id="KW-0812">Transmembrane</keyword>
<evidence type="ECO:0000256" key="8">
    <source>
        <dbReference type="ARBA" id="ARBA00022989"/>
    </source>
</evidence>
<dbReference type="GO" id="GO:0001508">
    <property type="term" value="P:action potential"/>
    <property type="evidence" value="ECO:0007669"/>
    <property type="project" value="TreeGrafter"/>
</dbReference>
<evidence type="ECO:0000256" key="3">
    <source>
        <dbReference type="ARBA" id="ARBA00022538"/>
    </source>
</evidence>
<feature type="region of interest" description="Disordered" evidence="12">
    <location>
        <begin position="55"/>
        <end position="74"/>
    </location>
</feature>
<feature type="region of interest" description="Disordered" evidence="12">
    <location>
        <begin position="426"/>
        <end position="445"/>
    </location>
</feature>
<dbReference type="InterPro" id="IPR003968">
    <property type="entry name" value="K_chnl_volt-dep_Kv"/>
</dbReference>
<evidence type="ECO:0000256" key="2">
    <source>
        <dbReference type="ARBA" id="ARBA00022448"/>
    </source>
</evidence>
<dbReference type="PRINTS" id="PR00169">
    <property type="entry name" value="KCHANNEL"/>
</dbReference>
<dbReference type="Proteomes" id="UP000887565">
    <property type="component" value="Unplaced"/>
</dbReference>
<dbReference type="PANTHER" id="PTHR11537:SF113">
    <property type="entry name" value="POTASSIUM VOLTAGE-GATED CHANNEL PROTEIN SHAKER"/>
    <property type="match status" value="1"/>
</dbReference>
<keyword evidence="6" id="KW-0851">Voltage-gated channel</keyword>
<evidence type="ECO:0000256" key="9">
    <source>
        <dbReference type="ARBA" id="ARBA00023065"/>
    </source>
</evidence>
<dbReference type="SUPFAM" id="SSF81324">
    <property type="entry name" value="Voltage-gated potassium channels"/>
    <property type="match status" value="1"/>
</dbReference>
<dbReference type="PRINTS" id="PR01496">
    <property type="entry name" value="SHAKERCHANEL"/>
</dbReference>
<evidence type="ECO:0000256" key="7">
    <source>
        <dbReference type="ARBA" id="ARBA00022958"/>
    </source>
</evidence>
<dbReference type="InterPro" id="IPR028325">
    <property type="entry name" value="VG_K_chnl"/>
</dbReference>
<keyword evidence="11" id="KW-0407">Ion channel</keyword>
<dbReference type="InterPro" id="IPR000210">
    <property type="entry name" value="BTB/POZ_dom"/>
</dbReference>
<dbReference type="Pfam" id="PF02214">
    <property type="entry name" value="BTB_2"/>
    <property type="match status" value="1"/>
</dbReference>
<proteinExistence type="predicted"/>